<evidence type="ECO:0000313" key="2">
    <source>
        <dbReference type="EMBL" id="SFR79768.1"/>
    </source>
</evidence>
<keyword evidence="1" id="KW-0732">Signal</keyword>
<dbReference type="SUPFAM" id="SSF52266">
    <property type="entry name" value="SGNH hydrolase"/>
    <property type="match status" value="1"/>
</dbReference>
<name>A0A1I6JL81_9SPHN</name>
<evidence type="ECO:0008006" key="4">
    <source>
        <dbReference type="Google" id="ProtNLM"/>
    </source>
</evidence>
<protein>
    <recommendedName>
        <fullName evidence="4">GDSL-like Lipase/Acylhydrolase family protein</fullName>
    </recommendedName>
</protein>
<evidence type="ECO:0000256" key="1">
    <source>
        <dbReference type="SAM" id="SignalP"/>
    </source>
</evidence>
<dbReference type="STRING" id="1166337.SAMN05192580_0455"/>
<feature type="chain" id="PRO_5011442304" description="GDSL-like Lipase/Acylhydrolase family protein" evidence="1">
    <location>
        <begin position="26"/>
        <end position="564"/>
    </location>
</feature>
<gene>
    <name evidence="2" type="ORF">SAMN05192580_0455</name>
</gene>
<dbReference type="AlphaFoldDB" id="A0A1I6JL81"/>
<dbReference type="Proteomes" id="UP000198824">
    <property type="component" value="Unassembled WGS sequence"/>
</dbReference>
<feature type="signal peptide" evidence="1">
    <location>
        <begin position="1"/>
        <end position="25"/>
    </location>
</feature>
<reference evidence="2 3" key="1">
    <citation type="submission" date="2016-10" db="EMBL/GenBank/DDBJ databases">
        <authorList>
            <person name="de Groot N.N."/>
        </authorList>
    </citation>
    <scope>NUCLEOTIDE SEQUENCE [LARGE SCALE GENOMIC DNA]</scope>
    <source>
        <strain evidence="2 3">S5-249</strain>
    </source>
</reference>
<organism evidence="2 3">
    <name type="scientific">Sphingomonas jatrophae</name>
    <dbReference type="NCBI Taxonomy" id="1166337"/>
    <lineage>
        <taxon>Bacteria</taxon>
        <taxon>Pseudomonadati</taxon>
        <taxon>Pseudomonadota</taxon>
        <taxon>Alphaproteobacteria</taxon>
        <taxon>Sphingomonadales</taxon>
        <taxon>Sphingomonadaceae</taxon>
        <taxon>Sphingomonas</taxon>
    </lineage>
</organism>
<proteinExistence type="predicted"/>
<evidence type="ECO:0000313" key="3">
    <source>
        <dbReference type="Proteomes" id="UP000198824"/>
    </source>
</evidence>
<accession>A0A1I6JL81</accession>
<sequence length="564" mass="57605">MRRLAHIGAGLAILAQLALGTPALAQSARDAAGLASTALSAPTQSKHFARTGGFSIVSRVKADFGAGLGATATGGTFGMTQRIAHTNLTGCELTSVAPLFSHWAPAAGVESNTSQDLMIKVAIEPKGTVTDQATNPPLYVQGRGLEVFTLSRRGSLIVDEVPVSVAAGATFYERTGVTTATAASGTIPRSQIARGGTAMWGENTGEGANANDSVLFNNVTNNTVAGYTSSLMLGRCVSGKIAPSIIGIGDSISVGSHDYIPNGLGWVARALAGWPGGQLGIAGEKERDTLTARGFMARMPIARFATAILDEYGTNDINAADSLATVKASILASALRFQRQGQAFIKATILPYTTSTNGWFDVAGQTVTGNEAVRAAVNSWLRDTSANGFVAQANAQVASIPSAGRAYVVDPAAGVEVDASGALTLNGGFWMAAPGGILDSGTATGGSTSSVISTAKAYGVNALRGYVVHTTGGTAAGQICVVAYNTATVITCSNSMPLSPDATTTFRIYRGLAVDGLHPATEGHARAAAAAKPAIDKIMSLPIGFNLDMPRLPANDNEAERLAA</sequence>
<dbReference type="EMBL" id="FOZG01000001">
    <property type="protein sequence ID" value="SFR79768.1"/>
    <property type="molecule type" value="Genomic_DNA"/>
</dbReference>
<keyword evidence="3" id="KW-1185">Reference proteome</keyword>